<evidence type="ECO:0000313" key="2">
    <source>
        <dbReference type="EMBL" id="GED00321.1"/>
    </source>
</evidence>
<accession>A0A4Y4DC27</accession>
<dbReference type="Proteomes" id="UP000315730">
    <property type="component" value="Unassembled WGS sequence"/>
</dbReference>
<reference evidence="2 3" key="1">
    <citation type="submission" date="2019-06" db="EMBL/GenBank/DDBJ databases">
        <title>Whole genome shotgun sequence of Kocuria varians NBRC 15358.</title>
        <authorList>
            <person name="Hosoyama A."/>
            <person name="Uohara A."/>
            <person name="Ohji S."/>
            <person name="Ichikawa N."/>
        </authorList>
    </citation>
    <scope>NUCLEOTIDE SEQUENCE [LARGE SCALE GENOMIC DNA]</scope>
    <source>
        <strain evidence="2 3">NBRC 15358</strain>
    </source>
</reference>
<name>A0A4Y4DC27_KOCVA</name>
<dbReference type="AlphaFoldDB" id="A0A4Y4DC27"/>
<protein>
    <submittedName>
        <fullName evidence="2">Uncharacterized protein</fullName>
    </submittedName>
</protein>
<proteinExistence type="predicted"/>
<dbReference type="EMBL" id="BJNW01000032">
    <property type="protein sequence ID" value="GED00321.1"/>
    <property type="molecule type" value="Genomic_DNA"/>
</dbReference>
<comment type="caution">
    <text evidence="2">The sequence shown here is derived from an EMBL/GenBank/DDBJ whole genome shotgun (WGS) entry which is preliminary data.</text>
</comment>
<gene>
    <name evidence="2" type="ORF">KVA01_24750</name>
</gene>
<organism evidence="2 3">
    <name type="scientific">Kocuria varians</name>
    <name type="common">Micrococcus varians</name>
    <dbReference type="NCBI Taxonomy" id="1272"/>
    <lineage>
        <taxon>Bacteria</taxon>
        <taxon>Bacillati</taxon>
        <taxon>Actinomycetota</taxon>
        <taxon>Actinomycetes</taxon>
        <taxon>Micrococcales</taxon>
        <taxon>Micrococcaceae</taxon>
        <taxon>Kocuria</taxon>
    </lineage>
</organism>
<sequence>MKTPGRAHRGKRDWRATHHLRITGQGRVSDPRDGLLRLPLVTHTRGTGVTLGARKEARVTGSERDGRARVDRPIANHTRRAWRSSDEDRGQSAAALIGR</sequence>
<evidence type="ECO:0000313" key="3">
    <source>
        <dbReference type="Proteomes" id="UP000315730"/>
    </source>
</evidence>
<keyword evidence="3" id="KW-1185">Reference proteome</keyword>
<evidence type="ECO:0000256" key="1">
    <source>
        <dbReference type="SAM" id="MobiDB-lite"/>
    </source>
</evidence>
<feature type="region of interest" description="Disordered" evidence="1">
    <location>
        <begin position="78"/>
        <end position="99"/>
    </location>
</feature>